<evidence type="ECO:0000313" key="5">
    <source>
        <dbReference type="Proteomes" id="UP000008694"/>
    </source>
</evidence>
<accession>D7ME87</accession>
<name>D7ME87_ARALL</name>
<comment type="similarity">
    <text evidence="1 3">Belongs to the glycosyl hydrolase 1 family.</text>
</comment>
<dbReference type="PROSITE" id="PS00572">
    <property type="entry name" value="GLYCOSYL_HYDROL_F1_1"/>
    <property type="match status" value="1"/>
</dbReference>
<feature type="active site" description="Nucleophile" evidence="2">
    <location>
        <position position="112"/>
    </location>
</feature>
<reference evidence="5" key="1">
    <citation type="journal article" date="2011" name="Nat. Genet.">
        <title>The Arabidopsis lyrata genome sequence and the basis of rapid genome size change.</title>
        <authorList>
            <person name="Hu T.T."/>
            <person name="Pattyn P."/>
            <person name="Bakker E.G."/>
            <person name="Cao J."/>
            <person name="Cheng J.-F."/>
            <person name="Clark R.M."/>
            <person name="Fahlgren N."/>
            <person name="Fawcett J.A."/>
            <person name="Grimwood J."/>
            <person name="Gundlach H."/>
            <person name="Haberer G."/>
            <person name="Hollister J.D."/>
            <person name="Ossowski S."/>
            <person name="Ottilar R.P."/>
            <person name="Salamov A.A."/>
            <person name="Schneeberger K."/>
            <person name="Spannagl M."/>
            <person name="Wang X."/>
            <person name="Yang L."/>
            <person name="Nasrallah M.E."/>
            <person name="Bergelson J."/>
            <person name="Carrington J.C."/>
            <person name="Gaut B.S."/>
            <person name="Schmutz J."/>
            <person name="Mayer K.F.X."/>
            <person name="Van de Peer Y."/>
            <person name="Grigoriev I.V."/>
            <person name="Nordborg M."/>
            <person name="Weigel D."/>
            <person name="Guo Y.-L."/>
        </authorList>
    </citation>
    <scope>NUCLEOTIDE SEQUENCE [LARGE SCALE GENOMIC DNA]</scope>
    <source>
        <strain evidence="5">cv. MN47</strain>
    </source>
</reference>
<sequence>MAARRAIDFIFGWFLDPVVYGDYPKIMKDTLGERLPRFTLLESQLVKGSIDFLGLNYYFTQYGTDSLRSISTPPNIQTDPRDANFVYYPPGLRQILNYIKDNYTNPLTYITENGFSTFGNLTLAEALADQGRIENHCSHLACLKCAIEDGCNIAGNFPWSSMDNYEFSSGYTICFGLNWVNFTNPADRREKDSAKWVKHKVIGYKATMCYVVI</sequence>
<dbReference type="HOGENOM" id="CLU_001859_4_0_1"/>
<dbReference type="AlphaFoldDB" id="D7ME87"/>
<evidence type="ECO:0000256" key="2">
    <source>
        <dbReference type="PROSITE-ProRule" id="PRU10055"/>
    </source>
</evidence>
<dbReference type="Gramene" id="scaffold_702166.1">
    <property type="protein sequence ID" value="scaffold_702166.1"/>
    <property type="gene ID" value="scaffold_702166.1"/>
</dbReference>
<dbReference type="InterPro" id="IPR001360">
    <property type="entry name" value="Glyco_hydro_1"/>
</dbReference>
<protein>
    <submittedName>
        <fullName evidence="4">Uncharacterized protein</fullName>
    </submittedName>
</protein>
<dbReference type="EMBL" id="GL348719">
    <property type="protein sequence ID" value="EFH46101.1"/>
    <property type="molecule type" value="Genomic_DNA"/>
</dbReference>
<evidence type="ECO:0000256" key="1">
    <source>
        <dbReference type="ARBA" id="ARBA00010838"/>
    </source>
</evidence>
<dbReference type="PANTHER" id="PTHR10353">
    <property type="entry name" value="GLYCOSYL HYDROLASE"/>
    <property type="match status" value="1"/>
</dbReference>
<dbReference type="PANTHER" id="PTHR10353:SF301">
    <property type="entry name" value="MYROSINASE 4-RELATED"/>
    <property type="match status" value="1"/>
</dbReference>
<dbReference type="GO" id="GO:0005975">
    <property type="term" value="P:carbohydrate metabolic process"/>
    <property type="evidence" value="ECO:0007669"/>
    <property type="project" value="InterPro"/>
</dbReference>
<dbReference type="PRINTS" id="PR00131">
    <property type="entry name" value="GLHYDRLASE1"/>
</dbReference>
<dbReference type="STRING" id="81972.D7ME87"/>
<dbReference type="InterPro" id="IPR017853">
    <property type="entry name" value="GH"/>
</dbReference>
<dbReference type="InterPro" id="IPR018120">
    <property type="entry name" value="Glyco_hydro_1_AS"/>
</dbReference>
<dbReference type="Gene3D" id="3.20.20.80">
    <property type="entry name" value="Glycosidases"/>
    <property type="match status" value="1"/>
</dbReference>
<keyword evidence="5" id="KW-1185">Reference proteome</keyword>
<dbReference type="eggNOG" id="KOG0626">
    <property type="taxonomic scope" value="Eukaryota"/>
</dbReference>
<proteinExistence type="inferred from homology"/>
<dbReference type="GO" id="GO:0008422">
    <property type="term" value="F:beta-glucosidase activity"/>
    <property type="evidence" value="ECO:0007669"/>
    <property type="project" value="TreeGrafter"/>
</dbReference>
<dbReference type="Proteomes" id="UP000008694">
    <property type="component" value="Unassembled WGS sequence"/>
</dbReference>
<dbReference type="SUPFAM" id="SSF51445">
    <property type="entry name" value="(Trans)glycosidases"/>
    <property type="match status" value="1"/>
</dbReference>
<evidence type="ECO:0000313" key="4">
    <source>
        <dbReference type="EMBL" id="EFH46101.1"/>
    </source>
</evidence>
<evidence type="ECO:0000256" key="3">
    <source>
        <dbReference type="RuleBase" id="RU003690"/>
    </source>
</evidence>
<organism evidence="5">
    <name type="scientific">Arabidopsis lyrata subsp. lyrata</name>
    <name type="common">Lyre-leaved rock-cress</name>
    <dbReference type="NCBI Taxonomy" id="81972"/>
    <lineage>
        <taxon>Eukaryota</taxon>
        <taxon>Viridiplantae</taxon>
        <taxon>Streptophyta</taxon>
        <taxon>Embryophyta</taxon>
        <taxon>Tracheophyta</taxon>
        <taxon>Spermatophyta</taxon>
        <taxon>Magnoliopsida</taxon>
        <taxon>eudicotyledons</taxon>
        <taxon>Gunneridae</taxon>
        <taxon>Pentapetalae</taxon>
        <taxon>rosids</taxon>
        <taxon>malvids</taxon>
        <taxon>Brassicales</taxon>
        <taxon>Brassicaceae</taxon>
        <taxon>Camelineae</taxon>
        <taxon>Arabidopsis</taxon>
    </lineage>
</organism>
<dbReference type="Pfam" id="PF00232">
    <property type="entry name" value="Glyco_hydro_1"/>
    <property type="match status" value="1"/>
</dbReference>
<gene>
    <name evidence="4" type="ORF">ARALYDRAFT_914424</name>
</gene>